<evidence type="ECO:0000313" key="2">
    <source>
        <dbReference type="Proteomes" id="UP000547879"/>
    </source>
</evidence>
<accession>A0A7W9YBQ3</accession>
<proteinExistence type="predicted"/>
<keyword evidence="2" id="KW-1185">Reference proteome</keyword>
<dbReference type="EMBL" id="JACHEG010000010">
    <property type="protein sequence ID" value="MBB6165591.1"/>
    <property type="molecule type" value="Genomic_DNA"/>
</dbReference>
<sequence>MSHLIQIFLPFNVGDARQMIEAVESELLDRFGGVTLNINSPAKGLWDSGAGVERDKIIVVEIMTEELDLGCWHNYRQQLERTFDQDEILIRAAQVSQL</sequence>
<name>A0A7W9YBQ3_9HYPH</name>
<organism evidence="1 2">
    <name type="scientific">Rhizobium wenxiniae</name>
    <dbReference type="NCBI Taxonomy" id="1737357"/>
    <lineage>
        <taxon>Bacteria</taxon>
        <taxon>Pseudomonadati</taxon>
        <taxon>Pseudomonadota</taxon>
        <taxon>Alphaproteobacteria</taxon>
        <taxon>Hyphomicrobiales</taxon>
        <taxon>Rhizobiaceae</taxon>
        <taxon>Rhizobium/Agrobacterium group</taxon>
        <taxon>Rhizobium</taxon>
    </lineage>
</organism>
<dbReference type="Proteomes" id="UP000547879">
    <property type="component" value="Unassembled WGS sequence"/>
</dbReference>
<reference evidence="1 2" key="1">
    <citation type="submission" date="2020-08" db="EMBL/GenBank/DDBJ databases">
        <title>Genomic Encyclopedia of Type Strains, Phase IV (KMG-IV): sequencing the most valuable type-strain genomes for metagenomic binning, comparative biology and taxonomic classification.</title>
        <authorList>
            <person name="Goeker M."/>
        </authorList>
    </citation>
    <scope>NUCLEOTIDE SEQUENCE [LARGE SCALE GENOMIC DNA]</scope>
    <source>
        <strain evidence="1 2">DSM 100734</strain>
    </source>
</reference>
<dbReference type="RefSeq" id="WP_183996988.1">
    <property type="nucleotide sequence ID" value="NZ_BMHW01000011.1"/>
</dbReference>
<evidence type="ECO:0000313" key="1">
    <source>
        <dbReference type="EMBL" id="MBB6165591.1"/>
    </source>
</evidence>
<comment type="caution">
    <text evidence="1">The sequence shown here is derived from an EMBL/GenBank/DDBJ whole genome shotgun (WGS) entry which is preliminary data.</text>
</comment>
<protein>
    <submittedName>
        <fullName evidence="1">Uncharacterized protein</fullName>
    </submittedName>
</protein>
<dbReference type="AlphaFoldDB" id="A0A7W9YBQ3"/>
<gene>
    <name evidence="1" type="ORF">HNQ72_005439</name>
</gene>